<dbReference type="SMART" id="SM00235">
    <property type="entry name" value="ZnMc"/>
    <property type="match status" value="1"/>
</dbReference>
<dbReference type="OrthoDB" id="291007at2759"/>
<dbReference type="PROSITE" id="PS51864">
    <property type="entry name" value="ASTACIN"/>
    <property type="match status" value="1"/>
</dbReference>
<evidence type="ECO:0000256" key="3">
    <source>
        <dbReference type="ARBA" id="ARBA00022801"/>
    </source>
</evidence>
<dbReference type="GO" id="GO:0004222">
    <property type="term" value="F:metalloendopeptidase activity"/>
    <property type="evidence" value="ECO:0007669"/>
    <property type="project" value="UniProtKB-UniRule"/>
</dbReference>
<reference evidence="9" key="1">
    <citation type="submission" date="2015-07" db="EMBL/GenBank/DDBJ databases">
        <title>MeaNS - Measles Nucleotide Surveillance Program.</title>
        <authorList>
            <person name="Tran T."/>
            <person name="Druce J."/>
        </authorList>
    </citation>
    <scope>NUCLEOTIDE SEQUENCE</scope>
    <source>
        <strain evidence="9">UCB-OBI-ISO-001</strain>
        <tissue evidence="9">Gonad</tissue>
    </source>
</reference>
<feature type="domain" description="ShKT" evidence="7">
    <location>
        <begin position="219"/>
        <end position="253"/>
    </location>
</feature>
<evidence type="ECO:0000256" key="4">
    <source>
        <dbReference type="PROSITE-ProRule" id="PRU01005"/>
    </source>
</evidence>
<dbReference type="InterPro" id="IPR034035">
    <property type="entry name" value="Astacin-like_dom"/>
</dbReference>
<comment type="function">
    <text evidence="1">Metalloprotease.</text>
</comment>
<evidence type="ECO:0000256" key="5">
    <source>
        <dbReference type="PROSITE-ProRule" id="PRU01211"/>
    </source>
</evidence>
<organism evidence="9">
    <name type="scientific">Octopus bimaculoides</name>
    <name type="common">California two-spotted octopus</name>
    <dbReference type="NCBI Taxonomy" id="37653"/>
    <lineage>
        <taxon>Eukaryota</taxon>
        <taxon>Metazoa</taxon>
        <taxon>Spiralia</taxon>
        <taxon>Lophotrochozoa</taxon>
        <taxon>Mollusca</taxon>
        <taxon>Cephalopoda</taxon>
        <taxon>Coleoidea</taxon>
        <taxon>Octopodiformes</taxon>
        <taxon>Octopoda</taxon>
        <taxon>Incirrata</taxon>
        <taxon>Octopodidae</taxon>
        <taxon>Octopus</taxon>
    </lineage>
</organism>
<evidence type="ECO:0000256" key="6">
    <source>
        <dbReference type="RuleBase" id="RU361183"/>
    </source>
</evidence>
<keyword evidence="2 5" id="KW-0645">Protease</keyword>
<gene>
    <name evidence="9" type="ORF">OCBIM_22016617mg</name>
</gene>
<keyword evidence="5 6" id="KW-0479">Metal-binding</keyword>
<comment type="caution">
    <text evidence="4">Lacks conserved residue(s) required for the propagation of feature annotation.</text>
</comment>
<dbReference type="CDD" id="cd04280">
    <property type="entry name" value="ZnMc_astacin_like"/>
    <property type="match status" value="1"/>
</dbReference>
<dbReference type="SMART" id="SM00254">
    <property type="entry name" value="ShKT"/>
    <property type="match status" value="2"/>
</dbReference>
<protein>
    <recommendedName>
        <fullName evidence="6">Metalloendopeptidase</fullName>
        <ecNumber evidence="6">3.4.24.-</ecNumber>
    </recommendedName>
</protein>
<dbReference type="PANTHER" id="PTHR10127">
    <property type="entry name" value="DISCOIDIN, CUB, EGF, LAMININ , AND ZINC METALLOPROTEASE DOMAIN CONTAINING"/>
    <property type="match status" value="1"/>
</dbReference>
<feature type="binding site" evidence="5">
    <location>
        <position position="77"/>
    </location>
    <ligand>
        <name>Zn(2+)</name>
        <dbReference type="ChEBI" id="CHEBI:29105"/>
        <note>catalytic</note>
    </ligand>
</feature>
<evidence type="ECO:0000259" key="7">
    <source>
        <dbReference type="PROSITE" id="PS51670"/>
    </source>
</evidence>
<keyword evidence="3 5" id="KW-0378">Hydrolase</keyword>
<evidence type="ECO:0000256" key="1">
    <source>
        <dbReference type="ARBA" id="ARBA00002657"/>
    </source>
</evidence>
<feature type="binding site" evidence="5">
    <location>
        <position position="87"/>
    </location>
    <ligand>
        <name>Zn(2+)</name>
        <dbReference type="ChEBI" id="CHEBI:29105"/>
        <note>catalytic</note>
    </ligand>
</feature>
<dbReference type="SUPFAM" id="SSF55486">
    <property type="entry name" value="Metalloproteases ('zincins'), catalytic domain"/>
    <property type="match status" value="1"/>
</dbReference>
<evidence type="ECO:0000256" key="2">
    <source>
        <dbReference type="ARBA" id="ARBA00022670"/>
    </source>
</evidence>
<feature type="non-terminal residue" evidence="9">
    <location>
        <position position="1"/>
    </location>
</feature>
<dbReference type="Pfam" id="PF01549">
    <property type="entry name" value="ShK"/>
    <property type="match status" value="2"/>
</dbReference>
<dbReference type="GO" id="GO:0006508">
    <property type="term" value="P:proteolysis"/>
    <property type="evidence" value="ECO:0007669"/>
    <property type="project" value="UniProtKB-KW"/>
</dbReference>
<dbReference type="Pfam" id="PF01400">
    <property type="entry name" value="Astacin"/>
    <property type="match status" value="1"/>
</dbReference>
<accession>A0A0L8HE80</accession>
<dbReference type="PROSITE" id="PS51670">
    <property type="entry name" value="SHKT"/>
    <property type="match status" value="2"/>
</dbReference>
<feature type="domain" description="ShKT" evidence="7">
    <location>
        <begin position="256"/>
        <end position="290"/>
    </location>
</feature>
<name>A0A0L8HE80_OCTBM</name>
<dbReference type="InterPro" id="IPR024079">
    <property type="entry name" value="MetalloPept_cat_dom_sf"/>
</dbReference>
<evidence type="ECO:0000259" key="8">
    <source>
        <dbReference type="PROSITE" id="PS51864"/>
    </source>
</evidence>
<dbReference type="AlphaFoldDB" id="A0A0L8HE80"/>
<evidence type="ECO:0000313" key="9">
    <source>
        <dbReference type="EMBL" id="KOF87573.1"/>
    </source>
</evidence>
<dbReference type="GO" id="GO:0008270">
    <property type="term" value="F:zinc ion binding"/>
    <property type="evidence" value="ECO:0007669"/>
    <property type="project" value="UniProtKB-UniRule"/>
</dbReference>
<dbReference type="PANTHER" id="PTHR10127:SF873">
    <property type="entry name" value="METALLOENDOPEPTIDASE"/>
    <property type="match status" value="1"/>
</dbReference>
<dbReference type="PRINTS" id="PR00480">
    <property type="entry name" value="ASTACIN"/>
</dbReference>
<keyword evidence="4" id="KW-1015">Disulfide bond</keyword>
<dbReference type="EMBL" id="KQ418370">
    <property type="protein sequence ID" value="KOF87573.1"/>
    <property type="molecule type" value="Genomic_DNA"/>
</dbReference>
<comment type="cofactor">
    <cofactor evidence="5 6">
        <name>Zn(2+)</name>
        <dbReference type="ChEBI" id="CHEBI:29105"/>
    </cofactor>
    <text evidence="5 6">Binds 1 zinc ion per subunit.</text>
</comment>
<proteinExistence type="predicted"/>
<keyword evidence="5 6" id="KW-0862">Zinc</keyword>
<dbReference type="Gene3D" id="3.40.390.10">
    <property type="entry name" value="Collagenase (Catalytic Domain)"/>
    <property type="match status" value="1"/>
</dbReference>
<keyword evidence="5 6" id="KW-0482">Metalloprotease</keyword>
<feature type="disulfide bond" evidence="4">
    <location>
        <begin position="256"/>
        <end position="290"/>
    </location>
</feature>
<feature type="active site" evidence="5">
    <location>
        <position position="78"/>
    </location>
</feature>
<feature type="domain" description="Peptidase M12A" evidence="8">
    <location>
        <begin position="1"/>
        <end position="181"/>
    </location>
</feature>
<dbReference type="InterPro" id="IPR003582">
    <property type="entry name" value="ShKT_dom"/>
</dbReference>
<feature type="disulfide bond" evidence="4">
    <location>
        <begin position="219"/>
        <end position="253"/>
    </location>
</feature>
<feature type="binding site" evidence="5">
    <location>
        <position position="81"/>
    </location>
    <ligand>
        <name>Zn(2+)</name>
        <dbReference type="ChEBI" id="CHEBI:29105"/>
        <note>catalytic</note>
    </ligand>
</feature>
<dbReference type="InterPro" id="IPR006026">
    <property type="entry name" value="Peptidase_Metallo"/>
</dbReference>
<dbReference type="EC" id="3.4.24.-" evidence="6"/>
<sequence length="449" mass="50932">PYQLRNDFTHAQLAQVRAAIDEWNRYTCLTFRNATWNDRNRIVLGNGGGCSSYVGMIGGAQYVSLAPGCRIKRIIVHEIGHAVGFQHEQTRPNRNNYVYILDNNIPAGVRYNFQRYTSAVVNDYGVPYDYTSVMHYGAYAFSSNGRMTIQTKDRSYQHVIGKSPGLSFRDIKLANLMYTCDSRCPNRATCPNGGYRAKDCKCYCRGSSPSKPTQLCSDCVDKNNFCASWAKKGECKKNPGYMLPNCKKSCKQCSKCEDQNMHCSYWAKSGECRKNPDYMISNCKKSCNKCDVKTDDSDAPEQNIARCTVTYRCIGVKHRWVENAPESEVQKRFGCMWEQKIHIIRGKKFGTSEVRIGTEEEARCNSATTLRNDNFFLIPSYRGQRLAKIRVLNVQPEKSITLLVAAVLASLEEDLVTILELNTVSLMRYGASIARWTRNKLEEIENSGK</sequence>
<dbReference type="InterPro" id="IPR001506">
    <property type="entry name" value="Peptidase_M12A"/>
</dbReference>